<proteinExistence type="predicted"/>
<evidence type="ECO:0000313" key="2">
    <source>
        <dbReference type="Proteomes" id="UP001501447"/>
    </source>
</evidence>
<reference evidence="2" key="1">
    <citation type="journal article" date="2019" name="Int. J. Syst. Evol. Microbiol.">
        <title>The Global Catalogue of Microorganisms (GCM) 10K type strain sequencing project: providing services to taxonomists for standard genome sequencing and annotation.</title>
        <authorList>
            <consortium name="The Broad Institute Genomics Platform"/>
            <consortium name="The Broad Institute Genome Sequencing Center for Infectious Disease"/>
            <person name="Wu L."/>
            <person name="Ma J."/>
        </authorList>
    </citation>
    <scope>NUCLEOTIDE SEQUENCE [LARGE SCALE GENOMIC DNA]</scope>
    <source>
        <strain evidence="2">JCM 16373</strain>
    </source>
</reference>
<name>A0ABP6D8K5_9ACTN</name>
<sequence>MTGTVPKAVMDRLCGAGDRSVMRVTWDGVAPGMPGDTPWLVSGVERDAKYCGDRLVYAPLESKWSRCHARHCGCGQDWLTAHAIPAGFAVLPRGNTGYYALVGPGLTEGVDESALTTNALWEAVTGKPGTQTWHESVHVTCRSPEAEAARKAENERIYAPRRERAAKTEPATAAQVKYLTTLAEKVGKERFDAEFAKVIKGRDIAPRAPRQRCATAAKRLTKARARKLISALVGS</sequence>
<gene>
    <name evidence="1" type="ORF">GCM10009863_64270</name>
</gene>
<keyword evidence="2" id="KW-1185">Reference proteome</keyword>
<accession>A0ABP6D8K5</accession>
<dbReference type="Proteomes" id="UP001501447">
    <property type="component" value="Unassembled WGS sequence"/>
</dbReference>
<evidence type="ECO:0000313" key="1">
    <source>
        <dbReference type="EMBL" id="GAA2638551.1"/>
    </source>
</evidence>
<protein>
    <submittedName>
        <fullName evidence="1">Uncharacterized protein</fullName>
    </submittedName>
</protein>
<comment type="caution">
    <text evidence="1">The sequence shown here is derived from an EMBL/GenBank/DDBJ whole genome shotgun (WGS) entry which is preliminary data.</text>
</comment>
<dbReference type="EMBL" id="BAAARJ010000032">
    <property type="protein sequence ID" value="GAA2638551.1"/>
    <property type="molecule type" value="Genomic_DNA"/>
</dbReference>
<organism evidence="1 2">
    <name type="scientific">Streptomyces axinellae</name>
    <dbReference type="NCBI Taxonomy" id="552788"/>
    <lineage>
        <taxon>Bacteria</taxon>
        <taxon>Bacillati</taxon>
        <taxon>Actinomycetota</taxon>
        <taxon>Actinomycetes</taxon>
        <taxon>Kitasatosporales</taxon>
        <taxon>Streptomycetaceae</taxon>
        <taxon>Streptomyces</taxon>
    </lineage>
</organism>